<dbReference type="SMART" id="SM00487">
    <property type="entry name" value="DEXDc"/>
    <property type="match status" value="1"/>
</dbReference>
<evidence type="ECO:0000259" key="5">
    <source>
        <dbReference type="PROSITE" id="PS51192"/>
    </source>
</evidence>
<evidence type="ECO:0000256" key="2">
    <source>
        <dbReference type="ARBA" id="ARBA00022801"/>
    </source>
</evidence>
<feature type="compositionally biased region" description="Acidic residues" evidence="4">
    <location>
        <begin position="834"/>
        <end position="843"/>
    </location>
</feature>
<reference evidence="7 8" key="1">
    <citation type="submission" date="2023-08" db="EMBL/GenBank/DDBJ databases">
        <title>Annotated Genome Sequence of Vanrija albida AlHP1.</title>
        <authorList>
            <person name="Herzog R."/>
        </authorList>
    </citation>
    <scope>NUCLEOTIDE SEQUENCE [LARGE SCALE GENOMIC DNA]</scope>
    <source>
        <strain evidence="7 8">AlHP1</strain>
    </source>
</reference>
<evidence type="ECO:0000256" key="3">
    <source>
        <dbReference type="ARBA" id="ARBA00022840"/>
    </source>
</evidence>
<feature type="region of interest" description="Disordered" evidence="4">
    <location>
        <begin position="909"/>
        <end position="997"/>
    </location>
</feature>
<keyword evidence="8" id="KW-1185">Reference proteome</keyword>
<sequence length="1010" mass="110796">MSSDITQDVLDDIFASVDAREGAANSCDEESDSDLDVPKPILPTQPARVHKTPARTPLAAAAPNRAARAPQPSSASYYVVQWRKPQTKKHKTWDGDAYLRVEGSRVTMISEDGKHMGTAPLSGGLPSAGTELRIANLDCEVDRVVDYDEFRRATSCLNNPINAPAPSAGPATPFRSPAVTAGRGLTPAGRGFKPPTVVRRPMVSLTPKPRTPSESATAGSSVPTERPAPAPRAVASASFYAPATSGRKIVIGETNSAQRERWGGALHNPDCVGAVVMDRPSEAEAEKRGTTINDVVVDPELVAKMRDHQIEGVKVGHVPDACSLQFMYRCVMGLTGINGSGCILADEMGLGKTLQTIALIYTLCKQSPFQNQASVLPRDFNVTAVEEKNEDTAIASFTHHRGMHVLIIGYERLRKHIKTLQACQPPVGLIVCDEGHRLKGKDNKTTKMFNQLSTKRRILLSGTPVQNDLGEYWAMADFVCEGVLGTYSAFNRQYEKPIVKARMPRCPPEEVRKGEEKSEELRDISKEFVLRRQADVLQNYLPPKTEYVVFVAPSALQLDVFNSILGGGRMAANMRGMSQCLATIDILRKAANSPTLLRKKDDDEHDDDEAVLAVKKALDLIDKDVRTMDTSMSGKLRVLERILEAVYWTKDQKIVVVSNWTSTLNLIQAVLVKKRMPFLRLDGNTPQKQRQENVDRFNRGSVTDSMVFLLSAKAGGVGLNLIGASRLVLFDSDCDGQKKPVYIYRLLTTNSIDEKIYQRQLTKTGLSDQMMAQSSTGKASKDSFSFEELRDIFTVNVHTDGCQTHDLLTCDCGGLPRIPEDDSGATTPVKESTPESDDDEDEDLAKGFVSASQFDPEPTPKMVRQAERAQQAKLAALKAWDHLDAFNVHALKDIDDNVLHNLVRDDLKKEPVRGSSPTASEAPWGAKRLRGEGGSDGSPTRDSDNDHVPGSEEDSDSEPVALPRRRKRASAKSKDIGIGRERKHNLRELADAGQGGRITFLFQKKSQSHM</sequence>
<comment type="caution">
    <text evidence="7">The sequence shown here is derived from an EMBL/GenBank/DDBJ whole genome shotgun (WGS) entry which is preliminary data.</text>
</comment>
<keyword evidence="2" id="KW-0378">Hydrolase</keyword>
<dbReference type="Pfam" id="PF00271">
    <property type="entry name" value="Helicase_C"/>
    <property type="match status" value="1"/>
</dbReference>
<dbReference type="InterPro" id="IPR027417">
    <property type="entry name" value="P-loop_NTPase"/>
</dbReference>
<dbReference type="InterPro" id="IPR000330">
    <property type="entry name" value="SNF2_N"/>
</dbReference>
<keyword evidence="3" id="KW-0067">ATP-binding</keyword>
<dbReference type="InterPro" id="IPR014001">
    <property type="entry name" value="Helicase_ATP-bd"/>
</dbReference>
<dbReference type="Gene3D" id="3.40.50.300">
    <property type="entry name" value="P-loop containing nucleotide triphosphate hydrolases"/>
    <property type="match status" value="1"/>
</dbReference>
<keyword evidence="7" id="KW-0347">Helicase</keyword>
<dbReference type="SMART" id="SM00490">
    <property type="entry name" value="HELICc"/>
    <property type="match status" value="1"/>
</dbReference>
<evidence type="ECO:0000313" key="7">
    <source>
        <dbReference type="EMBL" id="KAL1407480.1"/>
    </source>
</evidence>
<dbReference type="InterPro" id="IPR049730">
    <property type="entry name" value="SNF2/RAD54-like_C"/>
</dbReference>
<dbReference type="InterPro" id="IPR038718">
    <property type="entry name" value="SNF2-like_sf"/>
</dbReference>
<dbReference type="Proteomes" id="UP001565368">
    <property type="component" value="Unassembled WGS sequence"/>
</dbReference>
<feature type="domain" description="Helicase C-terminal" evidence="6">
    <location>
        <begin position="641"/>
        <end position="808"/>
    </location>
</feature>
<evidence type="ECO:0000256" key="1">
    <source>
        <dbReference type="ARBA" id="ARBA00022741"/>
    </source>
</evidence>
<accession>A0ABR3PYL9</accession>
<dbReference type="Pfam" id="PF00176">
    <property type="entry name" value="SNF2-rel_dom"/>
    <property type="match status" value="2"/>
</dbReference>
<feature type="region of interest" description="Disordered" evidence="4">
    <location>
        <begin position="848"/>
        <end position="867"/>
    </location>
</feature>
<dbReference type="InterPro" id="IPR050496">
    <property type="entry name" value="SNF2_RAD54_helicase_repair"/>
</dbReference>
<dbReference type="GO" id="GO:0004386">
    <property type="term" value="F:helicase activity"/>
    <property type="evidence" value="ECO:0007669"/>
    <property type="project" value="UniProtKB-KW"/>
</dbReference>
<evidence type="ECO:0000313" key="8">
    <source>
        <dbReference type="Proteomes" id="UP001565368"/>
    </source>
</evidence>
<gene>
    <name evidence="7" type="primary">RDH54</name>
    <name evidence="7" type="ORF">Q8F55_006913</name>
</gene>
<dbReference type="RefSeq" id="XP_069207424.1">
    <property type="nucleotide sequence ID" value="XM_069355353.1"/>
</dbReference>
<dbReference type="PANTHER" id="PTHR45629:SF7">
    <property type="entry name" value="DNA EXCISION REPAIR PROTEIN ERCC-6-RELATED"/>
    <property type="match status" value="1"/>
</dbReference>
<feature type="region of interest" description="Disordered" evidence="4">
    <location>
        <begin position="20"/>
        <end position="72"/>
    </location>
</feature>
<dbReference type="CDD" id="cd18793">
    <property type="entry name" value="SF2_C_SNF"/>
    <property type="match status" value="1"/>
</dbReference>
<feature type="compositionally biased region" description="Basic and acidic residues" evidence="4">
    <location>
        <begin position="929"/>
        <end position="950"/>
    </location>
</feature>
<dbReference type="PROSITE" id="PS51192">
    <property type="entry name" value="HELICASE_ATP_BIND_1"/>
    <property type="match status" value="1"/>
</dbReference>
<feature type="domain" description="Helicase ATP-binding" evidence="5">
    <location>
        <begin position="333"/>
        <end position="482"/>
    </location>
</feature>
<feature type="compositionally biased region" description="Low complexity" evidence="4">
    <location>
        <begin position="54"/>
        <end position="72"/>
    </location>
</feature>
<dbReference type="GeneID" id="95987956"/>
<dbReference type="EMBL" id="JBBXJM010000005">
    <property type="protein sequence ID" value="KAL1407480.1"/>
    <property type="molecule type" value="Genomic_DNA"/>
</dbReference>
<evidence type="ECO:0000259" key="6">
    <source>
        <dbReference type="PROSITE" id="PS51194"/>
    </source>
</evidence>
<feature type="region of interest" description="Disordered" evidence="4">
    <location>
        <begin position="818"/>
        <end position="843"/>
    </location>
</feature>
<dbReference type="PANTHER" id="PTHR45629">
    <property type="entry name" value="SNF2/RAD54 FAMILY MEMBER"/>
    <property type="match status" value="1"/>
</dbReference>
<dbReference type="Gene3D" id="3.40.50.10810">
    <property type="entry name" value="Tandem AAA-ATPase domain"/>
    <property type="match status" value="1"/>
</dbReference>
<feature type="region of interest" description="Disordered" evidence="4">
    <location>
        <begin position="157"/>
        <end position="230"/>
    </location>
</feature>
<dbReference type="PROSITE" id="PS51194">
    <property type="entry name" value="HELICASE_CTER"/>
    <property type="match status" value="1"/>
</dbReference>
<evidence type="ECO:0000256" key="4">
    <source>
        <dbReference type="SAM" id="MobiDB-lite"/>
    </source>
</evidence>
<keyword evidence="1" id="KW-0547">Nucleotide-binding</keyword>
<feature type="compositionally biased region" description="Polar residues" evidence="4">
    <location>
        <begin position="212"/>
        <end position="223"/>
    </location>
</feature>
<proteinExistence type="predicted"/>
<protein>
    <submittedName>
        <fullName evidence="7">Helicase</fullName>
    </submittedName>
</protein>
<organism evidence="7 8">
    <name type="scientific">Vanrija albida</name>
    <dbReference type="NCBI Taxonomy" id="181172"/>
    <lineage>
        <taxon>Eukaryota</taxon>
        <taxon>Fungi</taxon>
        <taxon>Dikarya</taxon>
        <taxon>Basidiomycota</taxon>
        <taxon>Agaricomycotina</taxon>
        <taxon>Tremellomycetes</taxon>
        <taxon>Trichosporonales</taxon>
        <taxon>Trichosporonaceae</taxon>
        <taxon>Vanrija</taxon>
    </lineage>
</organism>
<feature type="compositionally biased region" description="Basic and acidic residues" evidence="4">
    <location>
        <begin position="972"/>
        <end position="990"/>
    </location>
</feature>
<name>A0ABR3PYL9_9TREE</name>
<dbReference type="Gene3D" id="1.20.120.850">
    <property type="entry name" value="SWI2/SNF2 ATPases, N-terminal domain"/>
    <property type="match status" value="1"/>
</dbReference>
<dbReference type="InterPro" id="IPR001650">
    <property type="entry name" value="Helicase_C-like"/>
</dbReference>
<dbReference type="SUPFAM" id="SSF52540">
    <property type="entry name" value="P-loop containing nucleoside triphosphate hydrolases"/>
    <property type="match status" value="2"/>
</dbReference>